<organism evidence="2 3">
    <name type="scientific">Recurvomyces mirabilis</name>
    <dbReference type="NCBI Taxonomy" id="574656"/>
    <lineage>
        <taxon>Eukaryota</taxon>
        <taxon>Fungi</taxon>
        <taxon>Dikarya</taxon>
        <taxon>Ascomycota</taxon>
        <taxon>Pezizomycotina</taxon>
        <taxon>Dothideomycetes</taxon>
        <taxon>Dothideomycetidae</taxon>
        <taxon>Mycosphaerellales</taxon>
        <taxon>Teratosphaeriaceae</taxon>
        <taxon>Recurvomyces</taxon>
    </lineage>
</organism>
<dbReference type="EMBL" id="JAUTXT010000003">
    <property type="protein sequence ID" value="KAK3678960.1"/>
    <property type="molecule type" value="Genomic_DNA"/>
</dbReference>
<dbReference type="Proteomes" id="UP001274830">
    <property type="component" value="Unassembled WGS sequence"/>
</dbReference>
<name>A0AAE1C5N3_9PEZI</name>
<feature type="compositionally biased region" description="Low complexity" evidence="1">
    <location>
        <begin position="374"/>
        <end position="387"/>
    </location>
</feature>
<reference evidence="2" key="1">
    <citation type="submission" date="2023-07" db="EMBL/GenBank/DDBJ databases">
        <title>Black Yeasts Isolated from many extreme environments.</title>
        <authorList>
            <person name="Coleine C."/>
            <person name="Stajich J.E."/>
            <person name="Selbmann L."/>
        </authorList>
    </citation>
    <scope>NUCLEOTIDE SEQUENCE</scope>
    <source>
        <strain evidence="2">CCFEE 5485</strain>
    </source>
</reference>
<protein>
    <recommendedName>
        <fullName evidence="4">F-box domain-containing protein</fullName>
    </recommendedName>
</protein>
<proteinExistence type="predicted"/>
<feature type="region of interest" description="Disordered" evidence="1">
    <location>
        <begin position="363"/>
        <end position="387"/>
    </location>
</feature>
<comment type="caution">
    <text evidence="2">The sequence shown here is derived from an EMBL/GenBank/DDBJ whole genome shotgun (WGS) entry which is preliminary data.</text>
</comment>
<evidence type="ECO:0000313" key="2">
    <source>
        <dbReference type="EMBL" id="KAK3678960.1"/>
    </source>
</evidence>
<keyword evidence="3" id="KW-1185">Reference proteome</keyword>
<dbReference type="AlphaFoldDB" id="A0AAE1C5N3"/>
<gene>
    <name evidence="2" type="ORF">LTR78_001413</name>
</gene>
<evidence type="ECO:0008006" key="4">
    <source>
        <dbReference type="Google" id="ProtNLM"/>
    </source>
</evidence>
<evidence type="ECO:0000313" key="3">
    <source>
        <dbReference type="Proteomes" id="UP001274830"/>
    </source>
</evidence>
<sequence>MARLIDLSEEEDIEAPVDAGGEVADQADSDDVPGPNIGCFSAALTCYPVVSQLATYLDLNSLHELSRTCRQFRAHLLQYRDQLMEQSLRCDNENANPAARLGHALHASLDVWTAYGRDGVKIGRITSGKLGACARDLVGECRRCGKTVCRNCTMKPPSSSALKDRHRRLCRADMKLPLDRLTVVTRTFRSIHSNDITSSKTLARGPCTCATEVWICQPCGNTLRTKDITYTRGWAWRNRYKTCGGFGAGLGEGNEGVECGRGKDCHAVQEVYHEIECDVDELAALDLEPTQAEVDGRHWEGSSYLTQEVVGIGGAVKKKIKKRVLVGAAVKEYEDEREHGTYLAREQKGLNRSYCSWCERVLPGKKDMEDPGRSSDSVVTSSSSDAV</sequence>
<accession>A0AAE1C5N3</accession>
<feature type="compositionally biased region" description="Basic and acidic residues" evidence="1">
    <location>
        <begin position="363"/>
        <end position="373"/>
    </location>
</feature>
<evidence type="ECO:0000256" key="1">
    <source>
        <dbReference type="SAM" id="MobiDB-lite"/>
    </source>
</evidence>